<keyword evidence="3" id="KW-1185">Reference proteome</keyword>
<dbReference type="EMBL" id="JACVEL010000004">
    <property type="protein sequence ID" value="MBC9812277.1"/>
    <property type="molecule type" value="Genomic_DNA"/>
</dbReference>
<feature type="transmembrane region" description="Helical" evidence="1">
    <location>
        <begin position="6"/>
        <end position="34"/>
    </location>
</feature>
<keyword evidence="1" id="KW-1133">Transmembrane helix</keyword>
<keyword evidence="1" id="KW-0472">Membrane</keyword>
<dbReference type="Proteomes" id="UP000652681">
    <property type="component" value="Unassembled WGS sequence"/>
</dbReference>
<comment type="caution">
    <text evidence="2">The sequence shown here is derived from an EMBL/GenBank/DDBJ whole genome shotgun (WGS) entry which is preliminary data.</text>
</comment>
<accession>A0A8J6TSJ1</accession>
<dbReference type="AlphaFoldDB" id="A0A8J6TSJ1"/>
<name>A0A8J6TSJ1_9FLAO</name>
<gene>
    <name evidence="2" type="ORF">H9Y05_07260</name>
</gene>
<proteinExistence type="predicted"/>
<evidence type="ECO:0000313" key="3">
    <source>
        <dbReference type="Proteomes" id="UP000652681"/>
    </source>
</evidence>
<organism evidence="2 3">
    <name type="scientific">Taishania pollutisoli</name>
    <dbReference type="NCBI Taxonomy" id="2766479"/>
    <lineage>
        <taxon>Bacteria</taxon>
        <taxon>Pseudomonadati</taxon>
        <taxon>Bacteroidota</taxon>
        <taxon>Flavobacteriia</taxon>
        <taxon>Flavobacteriales</taxon>
        <taxon>Crocinitomicaceae</taxon>
        <taxon>Taishania</taxon>
    </lineage>
</organism>
<protein>
    <submittedName>
        <fullName evidence="2">Uncharacterized protein</fullName>
    </submittedName>
</protein>
<sequence length="52" mass="6103">MSVFGIVLFLIFGGMAFWLLLFTLGFIVPLWITLGIREKLRPKRIFEDNDEE</sequence>
<evidence type="ECO:0000313" key="2">
    <source>
        <dbReference type="EMBL" id="MBC9812277.1"/>
    </source>
</evidence>
<dbReference type="RefSeq" id="WP_163489679.1">
    <property type="nucleotide sequence ID" value="NZ_JACVEL010000004.1"/>
</dbReference>
<keyword evidence="1" id="KW-0812">Transmembrane</keyword>
<reference evidence="2" key="1">
    <citation type="submission" date="2020-09" db="EMBL/GenBank/DDBJ databases">
        <title>Taishania pollutisoli gen. nov., sp. nov., Isolated from Tetrabromobisphenol A-Contaminated Soil.</title>
        <authorList>
            <person name="Chen Q."/>
        </authorList>
    </citation>
    <scope>NUCLEOTIDE SEQUENCE</scope>
    <source>
        <strain evidence="2">CZZ-1</strain>
    </source>
</reference>
<evidence type="ECO:0000256" key="1">
    <source>
        <dbReference type="SAM" id="Phobius"/>
    </source>
</evidence>